<dbReference type="PROSITE" id="PS50878">
    <property type="entry name" value="RT_POL"/>
    <property type="match status" value="1"/>
</dbReference>
<feature type="domain" description="Reverse transcriptase" evidence="1">
    <location>
        <begin position="19"/>
        <end position="287"/>
    </location>
</feature>
<dbReference type="Proteomes" id="UP001558652">
    <property type="component" value="Unassembled WGS sequence"/>
</dbReference>
<protein>
    <recommendedName>
        <fullName evidence="1">Reverse transcriptase domain-containing protein</fullName>
    </recommendedName>
</protein>
<dbReference type="SUPFAM" id="SSF56672">
    <property type="entry name" value="DNA/RNA polymerases"/>
    <property type="match status" value="1"/>
</dbReference>
<keyword evidence="3" id="KW-1185">Reference proteome</keyword>
<dbReference type="InterPro" id="IPR000477">
    <property type="entry name" value="RT_dom"/>
</dbReference>
<dbReference type="PANTHER" id="PTHR19446">
    <property type="entry name" value="REVERSE TRANSCRIPTASES"/>
    <property type="match status" value="1"/>
</dbReference>
<evidence type="ECO:0000313" key="2">
    <source>
        <dbReference type="EMBL" id="KAL1116400.1"/>
    </source>
</evidence>
<dbReference type="CDD" id="cd01650">
    <property type="entry name" value="RT_nLTR_like"/>
    <property type="match status" value="1"/>
</dbReference>
<dbReference type="AlphaFoldDB" id="A0ABD0Y0F6"/>
<dbReference type="GO" id="GO:0071897">
    <property type="term" value="P:DNA biosynthetic process"/>
    <property type="evidence" value="ECO:0007669"/>
    <property type="project" value="UniProtKB-ARBA"/>
</dbReference>
<accession>A0ABD0Y0F6</accession>
<dbReference type="EMBL" id="JBFDAA010000017">
    <property type="protein sequence ID" value="KAL1116400.1"/>
    <property type="molecule type" value="Genomic_DNA"/>
</dbReference>
<proteinExistence type="predicted"/>
<comment type="caution">
    <text evidence="2">The sequence shown here is derived from an EMBL/GenBank/DDBJ whole genome shotgun (WGS) entry which is preliminary data.</text>
</comment>
<name>A0ABD0Y0F6_9HEMI</name>
<dbReference type="InterPro" id="IPR043502">
    <property type="entry name" value="DNA/RNA_pol_sf"/>
</dbReference>
<evidence type="ECO:0000313" key="3">
    <source>
        <dbReference type="Proteomes" id="UP001558652"/>
    </source>
</evidence>
<evidence type="ECO:0000259" key="1">
    <source>
        <dbReference type="PROSITE" id="PS50878"/>
    </source>
</evidence>
<reference evidence="2 3" key="1">
    <citation type="submission" date="2024-07" db="EMBL/GenBank/DDBJ databases">
        <title>Chromosome-level genome assembly of the water stick insect Ranatra chinensis (Heteroptera: Nepidae).</title>
        <authorList>
            <person name="Liu X."/>
        </authorList>
    </citation>
    <scope>NUCLEOTIDE SEQUENCE [LARGE SCALE GENOMIC DNA]</scope>
    <source>
        <strain evidence="2">Cailab_2021Rc</strain>
        <tissue evidence="2">Muscle</tissue>
    </source>
</reference>
<organism evidence="2 3">
    <name type="scientific">Ranatra chinensis</name>
    <dbReference type="NCBI Taxonomy" id="642074"/>
    <lineage>
        <taxon>Eukaryota</taxon>
        <taxon>Metazoa</taxon>
        <taxon>Ecdysozoa</taxon>
        <taxon>Arthropoda</taxon>
        <taxon>Hexapoda</taxon>
        <taxon>Insecta</taxon>
        <taxon>Pterygota</taxon>
        <taxon>Neoptera</taxon>
        <taxon>Paraneoptera</taxon>
        <taxon>Hemiptera</taxon>
        <taxon>Heteroptera</taxon>
        <taxon>Panheteroptera</taxon>
        <taxon>Nepomorpha</taxon>
        <taxon>Nepidae</taxon>
        <taxon>Ranatrinae</taxon>
        <taxon>Ranatra</taxon>
    </lineage>
</organism>
<gene>
    <name evidence="2" type="ORF">AAG570_004874</name>
</gene>
<sequence>MVKRAWPIIREGMMRLFNAALEHGHFPRRWKRGELVIIKKAGNRDFSDPGSYRPICLQPVFGKVLETLVITRVMIRLRTQGRMSGDQYGFTEGRSVTDAINRAMEVTEMANEKYVLGIFLDIQGAFDNVWWPYVMHRLKEMDCLRNLYRIILDYFRDREVTLRANYYTQRKFAEKGCPQGSVMGQHLWNIVLDEVLKRNENVEKIAFADDCLLIVKDGSRLSLERKAQQAIDEITDWCARAKFKLSAPKTEMMFFKGKMDAERPPRIKINGTRIALKEKVRYLGVVLEGNRLKVNFNPHCQSAAVTAIRNYGRLRQLMGTGQSGYHQRAMLTLYKGAIVPILTYACSAWGDRITYIDKRALIRAQRNALRGITRMYSTTPTNSITVLTGLLPVDLLALQQQLRGMIRRGLTVKIGETVWTERGVRNDPDGVEKDLENWIVGQWQERWNTSATGLWTKEFFPVVNNKIRWKIIKDNDLCQMITGHGDFHAYLHRFGFRDNPACVCGEPETPKHMIDECPRYKLARFCLQQEIEATTGVTRWPVDRQILVNECLEHFQRFIHKIRKIRK</sequence>
<dbReference type="Pfam" id="PF00078">
    <property type="entry name" value="RVT_1"/>
    <property type="match status" value="1"/>
</dbReference>